<sequence length="99" mass="11243">MNTELIRILAPSTSSETYHHPRQVPAPPITIPDPLTTRHYPHHHYQTPCHHHQTLPTPVKPITTHTKSLLPLSPLQMPPQHVTSSTITIRPPPTIIRPY</sequence>
<organism evidence="2 3">
    <name type="scientific">Portunus trituberculatus</name>
    <name type="common">Swimming crab</name>
    <name type="synonym">Neptunus trituberculatus</name>
    <dbReference type="NCBI Taxonomy" id="210409"/>
    <lineage>
        <taxon>Eukaryota</taxon>
        <taxon>Metazoa</taxon>
        <taxon>Ecdysozoa</taxon>
        <taxon>Arthropoda</taxon>
        <taxon>Crustacea</taxon>
        <taxon>Multicrustacea</taxon>
        <taxon>Malacostraca</taxon>
        <taxon>Eumalacostraca</taxon>
        <taxon>Eucarida</taxon>
        <taxon>Decapoda</taxon>
        <taxon>Pleocyemata</taxon>
        <taxon>Brachyura</taxon>
        <taxon>Eubrachyura</taxon>
        <taxon>Portunoidea</taxon>
        <taxon>Portunidae</taxon>
        <taxon>Portuninae</taxon>
        <taxon>Portunus</taxon>
    </lineage>
</organism>
<dbReference type="AlphaFoldDB" id="A0A5B7HW10"/>
<reference evidence="2 3" key="1">
    <citation type="submission" date="2019-05" db="EMBL/GenBank/DDBJ databases">
        <title>Another draft genome of Portunus trituberculatus and its Hox gene families provides insights of decapod evolution.</title>
        <authorList>
            <person name="Jeong J.-H."/>
            <person name="Song I."/>
            <person name="Kim S."/>
            <person name="Choi T."/>
            <person name="Kim D."/>
            <person name="Ryu S."/>
            <person name="Kim W."/>
        </authorList>
    </citation>
    <scope>NUCLEOTIDE SEQUENCE [LARGE SCALE GENOMIC DNA]</scope>
    <source>
        <tissue evidence="2">Muscle</tissue>
    </source>
</reference>
<gene>
    <name evidence="2" type="ORF">E2C01_068370</name>
</gene>
<feature type="compositionally biased region" description="Basic residues" evidence="1">
    <location>
        <begin position="39"/>
        <end position="53"/>
    </location>
</feature>
<evidence type="ECO:0000313" key="2">
    <source>
        <dbReference type="EMBL" id="MPC74025.1"/>
    </source>
</evidence>
<feature type="region of interest" description="Disordered" evidence="1">
    <location>
        <begin position="11"/>
        <end position="99"/>
    </location>
</feature>
<comment type="caution">
    <text evidence="2">The sequence shown here is derived from an EMBL/GenBank/DDBJ whole genome shotgun (WGS) entry which is preliminary data.</text>
</comment>
<evidence type="ECO:0000313" key="3">
    <source>
        <dbReference type="Proteomes" id="UP000324222"/>
    </source>
</evidence>
<keyword evidence="3" id="KW-1185">Reference proteome</keyword>
<dbReference type="Proteomes" id="UP000324222">
    <property type="component" value="Unassembled WGS sequence"/>
</dbReference>
<protein>
    <submittedName>
        <fullName evidence="2">Uncharacterized protein</fullName>
    </submittedName>
</protein>
<evidence type="ECO:0000256" key="1">
    <source>
        <dbReference type="SAM" id="MobiDB-lite"/>
    </source>
</evidence>
<name>A0A5B7HW10_PORTR</name>
<proteinExistence type="predicted"/>
<dbReference type="EMBL" id="VSRR010038075">
    <property type="protein sequence ID" value="MPC74025.1"/>
    <property type="molecule type" value="Genomic_DNA"/>
</dbReference>
<feature type="compositionally biased region" description="Low complexity" evidence="1">
    <location>
        <begin position="68"/>
        <end position="89"/>
    </location>
</feature>
<accession>A0A5B7HW10</accession>
<feature type="compositionally biased region" description="Pro residues" evidence="1">
    <location>
        <begin position="90"/>
        <end position="99"/>
    </location>
</feature>